<proteinExistence type="predicted"/>
<dbReference type="EMBL" id="VSKL01000002">
    <property type="protein sequence ID" value="TYB73218.1"/>
    <property type="molecule type" value="Genomic_DNA"/>
</dbReference>
<feature type="signal peptide" evidence="1">
    <location>
        <begin position="1"/>
        <end position="25"/>
    </location>
</feature>
<feature type="chain" id="PRO_5023105569" evidence="1">
    <location>
        <begin position="26"/>
        <end position="77"/>
    </location>
</feature>
<dbReference type="RefSeq" id="WP_082985933.1">
    <property type="nucleotide sequence ID" value="NZ_VSKL01000002.1"/>
</dbReference>
<evidence type="ECO:0000313" key="2">
    <source>
        <dbReference type="EMBL" id="TYB73218.1"/>
    </source>
</evidence>
<organism evidence="2 3">
    <name type="scientific">Bizionia algoritergicola</name>
    <dbReference type="NCBI Taxonomy" id="291187"/>
    <lineage>
        <taxon>Bacteria</taxon>
        <taxon>Pseudomonadati</taxon>
        <taxon>Bacteroidota</taxon>
        <taxon>Flavobacteriia</taxon>
        <taxon>Flavobacteriales</taxon>
        <taxon>Flavobacteriaceae</taxon>
        <taxon>Bizionia</taxon>
    </lineage>
</organism>
<dbReference type="Proteomes" id="UP000324358">
    <property type="component" value="Unassembled WGS sequence"/>
</dbReference>
<sequence>MKLTNKILLGFSFSLLMLSTTSFNASDSNVYLCQGKYSKKYHLSKTCRGLSNCKAAIVKTTLSDAKQKSKTLCGWED</sequence>
<reference evidence="2 3" key="1">
    <citation type="submission" date="2019-08" db="EMBL/GenBank/DDBJ databases">
        <title>Genomes of Antarctic Bizionia species.</title>
        <authorList>
            <person name="Bowman J.P."/>
        </authorList>
    </citation>
    <scope>NUCLEOTIDE SEQUENCE [LARGE SCALE GENOMIC DNA]</scope>
    <source>
        <strain evidence="2 3">APA-1</strain>
    </source>
</reference>
<dbReference type="OrthoDB" id="885042at2"/>
<dbReference type="AlphaFoldDB" id="A0A5D0QXL8"/>
<keyword evidence="3" id="KW-1185">Reference proteome</keyword>
<keyword evidence="1" id="KW-0732">Signal</keyword>
<evidence type="ECO:0000313" key="3">
    <source>
        <dbReference type="Proteomes" id="UP000324358"/>
    </source>
</evidence>
<comment type="caution">
    <text evidence="2">The sequence shown here is derived from an EMBL/GenBank/DDBJ whole genome shotgun (WGS) entry which is preliminary data.</text>
</comment>
<accession>A0A5D0QXL8</accession>
<gene>
    <name evidence="2" type="ORF">ES675_06025</name>
</gene>
<name>A0A5D0QXL8_9FLAO</name>
<evidence type="ECO:0000256" key="1">
    <source>
        <dbReference type="SAM" id="SignalP"/>
    </source>
</evidence>
<protein>
    <submittedName>
        <fullName evidence="2">Uncharacterized protein</fullName>
    </submittedName>
</protein>